<name>A0A0B6YUV0_9EUPU</name>
<protein>
    <submittedName>
        <fullName evidence="1">Uncharacterized protein</fullName>
    </submittedName>
</protein>
<dbReference type="EMBL" id="HACG01012706">
    <property type="protein sequence ID" value="CEK59571.1"/>
    <property type="molecule type" value="Transcribed_RNA"/>
</dbReference>
<reference evidence="1" key="1">
    <citation type="submission" date="2014-12" db="EMBL/GenBank/DDBJ databases">
        <title>Insight into the proteome of Arion vulgaris.</title>
        <authorList>
            <person name="Aradska J."/>
            <person name="Bulat T."/>
            <person name="Smidak R."/>
            <person name="Sarate P."/>
            <person name="Gangsoo J."/>
            <person name="Sialana F."/>
            <person name="Bilban M."/>
            <person name="Lubec G."/>
        </authorList>
    </citation>
    <scope>NUCLEOTIDE SEQUENCE</scope>
    <source>
        <tissue evidence="1">Skin</tissue>
    </source>
</reference>
<dbReference type="AlphaFoldDB" id="A0A0B6YUV0"/>
<gene>
    <name evidence="1" type="primary">ORF36753</name>
</gene>
<proteinExistence type="predicted"/>
<organism evidence="1">
    <name type="scientific">Arion vulgaris</name>
    <dbReference type="NCBI Taxonomy" id="1028688"/>
    <lineage>
        <taxon>Eukaryota</taxon>
        <taxon>Metazoa</taxon>
        <taxon>Spiralia</taxon>
        <taxon>Lophotrochozoa</taxon>
        <taxon>Mollusca</taxon>
        <taxon>Gastropoda</taxon>
        <taxon>Heterobranchia</taxon>
        <taxon>Euthyneura</taxon>
        <taxon>Panpulmonata</taxon>
        <taxon>Eupulmonata</taxon>
        <taxon>Stylommatophora</taxon>
        <taxon>Helicina</taxon>
        <taxon>Arionoidea</taxon>
        <taxon>Arionidae</taxon>
        <taxon>Arion</taxon>
    </lineage>
</organism>
<sequence>MIIIGCHRDEDGFTQTMQKIPRIVTFSNVDVMKDVNAQRRFIFNTRERGNHHFQPCHKKMIKTRGGKQHRR</sequence>
<evidence type="ECO:0000313" key="1">
    <source>
        <dbReference type="EMBL" id="CEK59571.1"/>
    </source>
</evidence>
<accession>A0A0B6YUV0</accession>